<evidence type="ECO:0000259" key="2">
    <source>
        <dbReference type="PROSITE" id="PS51352"/>
    </source>
</evidence>
<protein>
    <submittedName>
        <fullName evidence="3">Redoxin domain-containing protein</fullName>
    </submittedName>
</protein>
<dbReference type="PANTHER" id="PTHR43110:SF1">
    <property type="entry name" value="THIOL PEROXIDASE"/>
    <property type="match status" value="1"/>
</dbReference>
<dbReference type="Pfam" id="PF00578">
    <property type="entry name" value="AhpC-TSA"/>
    <property type="match status" value="1"/>
</dbReference>
<gene>
    <name evidence="3" type="ORF">ENQ77_04490</name>
</gene>
<sequence length="171" mass="19371">MSIEDKAALQPKLELQEVVPHLNLPSNKGTNVNLWDFKQRKNLILIFHHGRACSHCRKKLKGLAEAYKEIQAFEAEVLAVSFDNPDEAKVQVEEDKLPFPLLSDQNGATTARFTYIDKSRNMPFPAILITDRFGALRYQKIAEEATDLPSTVEILSKLLLIQIECPECSHL</sequence>
<dbReference type="PROSITE" id="PS51352">
    <property type="entry name" value="THIOREDOXIN_2"/>
    <property type="match status" value="1"/>
</dbReference>
<dbReference type="InterPro" id="IPR050455">
    <property type="entry name" value="Tpx_Peroxidase_subfamily"/>
</dbReference>
<dbReference type="GO" id="GO:0016209">
    <property type="term" value="F:antioxidant activity"/>
    <property type="evidence" value="ECO:0007669"/>
    <property type="project" value="InterPro"/>
</dbReference>
<dbReference type="Gene3D" id="3.40.30.10">
    <property type="entry name" value="Glutaredoxin"/>
    <property type="match status" value="1"/>
</dbReference>
<dbReference type="EMBL" id="DSOL01000133">
    <property type="protein sequence ID" value="HEN27910.1"/>
    <property type="molecule type" value="Genomic_DNA"/>
</dbReference>
<comment type="caution">
    <text evidence="3">The sequence shown here is derived from an EMBL/GenBank/DDBJ whole genome shotgun (WGS) entry which is preliminary data.</text>
</comment>
<dbReference type="AlphaFoldDB" id="A0A7C2NZC0"/>
<feature type="domain" description="Thioredoxin" evidence="2">
    <location>
        <begin position="13"/>
        <end position="160"/>
    </location>
</feature>
<evidence type="ECO:0000313" key="3">
    <source>
        <dbReference type="EMBL" id="HEN27910.1"/>
    </source>
</evidence>
<accession>A0A7C2NZC0</accession>
<proteinExistence type="predicted"/>
<dbReference type="InterPro" id="IPR000866">
    <property type="entry name" value="AhpC/TSA"/>
</dbReference>
<dbReference type="GO" id="GO:0016491">
    <property type="term" value="F:oxidoreductase activity"/>
    <property type="evidence" value="ECO:0007669"/>
    <property type="project" value="InterPro"/>
</dbReference>
<evidence type="ECO:0000256" key="1">
    <source>
        <dbReference type="ARBA" id="ARBA00023284"/>
    </source>
</evidence>
<keyword evidence="1" id="KW-0676">Redox-active center</keyword>
<name>A0A7C2NZC0_UNCW3</name>
<dbReference type="InterPro" id="IPR036249">
    <property type="entry name" value="Thioredoxin-like_sf"/>
</dbReference>
<dbReference type="SUPFAM" id="SSF52833">
    <property type="entry name" value="Thioredoxin-like"/>
    <property type="match status" value="1"/>
</dbReference>
<organism evidence="3">
    <name type="scientific">candidate division WOR-3 bacterium</name>
    <dbReference type="NCBI Taxonomy" id="2052148"/>
    <lineage>
        <taxon>Bacteria</taxon>
        <taxon>Bacteria division WOR-3</taxon>
    </lineage>
</organism>
<dbReference type="PANTHER" id="PTHR43110">
    <property type="entry name" value="THIOL PEROXIDASE"/>
    <property type="match status" value="1"/>
</dbReference>
<reference evidence="3" key="1">
    <citation type="journal article" date="2020" name="mSystems">
        <title>Genome- and Community-Level Interaction Insights into Carbon Utilization and Element Cycling Functions of Hydrothermarchaeota in Hydrothermal Sediment.</title>
        <authorList>
            <person name="Zhou Z."/>
            <person name="Liu Y."/>
            <person name="Xu W."/>
            <person name="Pan J."/>
            <person name="Luo Z.H."/>
            <person name="Li M."/>
        </authorList>
    </citation>
    <scope>NUCLEOTIDE SEQUENCE [LARGE SCALE GENOMIC DNA]</scope>
    <source>
        <strain evidence="3">SpSt-34</strain>
    </source>
</reference>
<dbReference type="InterPro" id="IPR013766">
    <property type="entry name" value="Thioredoxin_domain"/>
</dbReference>